<protein>
    <submittedName>
        <fullName evidence="2">Uncharacterized protein</fullName>
    </submittedName>
</protein>
<gene>
    <name evidence="2" type="ORF">NHX12_005021</name>
</gene>
<dbReference type="EMBL" id="JANIIK010000111">
    <property type="protein sequence ID" value="KAJ3595718.1"/>
    <property type="molecule type" value="Genomic_DNA"/>
</dbReference>
<dbReference type="AlphaFoldDB" id="A0A9Q0DWM4"/>
<feature type="compositionally biased region" description="Polar residues" evidence="1">
    <location>
        <begin position="1"/>
        <end position="10"/>
    </location>
</feature>
<feature type="non-terminal residue" evidence="2">
    <location>
        <position position="90"/>
    </location>
</feature>
<comment type="caution">
    <text evidence="2">The sequence shown here is derived from an EMBL/GenBank/DDBJ whole genome shotgun (WGS) entry which is preliminary data.</text>
</comment>
<reference evidence="2" key="1">
    <citation type="submission" date="2022-07" db="EMBL/GenBank/DDBJ databases">
        <title>Chromosome-level genome of Muraenolepis orangiensis.</title>
        <authorList>
            <person name="Kim J."/>
        </authorList>
    </citation>
    <scope>NUCLEOTIDE SEQUENCE</scope>
    <source>
        <strain evidence="2">KU_S4_2022</strain>
        <tissue evidence="2">Muscle</tissue>
    </source>
</reference>
<accession>A0A9Q0DWM4</accession>
<organism evidence="2 3">
    <name type="scientific">Muraenolepis orangiensis</name>
    <name type="common">Patagonian moray cod</name>
    <dbReference type="NCBI Taxonomy" id="630683"/>
    <lineage>
        <taxon>Eukaryota</taxon>
        <taxon>Metazoa</taxon>
        <taxon>Chordata</taxon>
        <taxon>Craniata</taxon>
        <taxon>Vertebrata</taxon>
        <taxon>Euteleostomi</taxon>
        <taxon>Actinopterygii</taxon>
        <taxon>Neopterygii</taxon>
        <taxon>Teleostei</taxon>
        <taxon>Neoteleostei</taxon>
        <taxon>Acanthomorphata</taxon>
        <taxon>Zeiogadaria</taxon>
        <taxon>Gadariae</taxon>
        <taxon>Gadiformes</taxon>
        <taxon>Muraenolepidoidei</taxon>
        <taxon>Muraenolepididae</taxon>
        <taxon>Muraenolepis</taxon>
    </lineage>
</organism>
<name>A0A9Q0DWM4_9TELE</name>
<keyword evidence="3" id="KW-1185">Reference proteome</keyword>
<dbReference type="Proteomes" id="UP001148018">
    <property type="component" value="Unassembled WGS sequence"/>
</dbReference>
<evidence type="ECO:0000313" key="3">
    <source>
        <dbReference type="Proteomes" id="UP001148018"/>
    </source>
</evidence>
<evidence type="ECO:0000313" key="2">
    <source>
        <dbReference type="EMBL" id="KAJ3595718.1"/>
    </source>
</evidence>
<feature type="region of interest" description="Disordered" evidence="1">
    <location>
        <begin position="1"/>
        <end position="30"/>
    </location>
</feature>
<evidence type="ECO:0000256" key="1">
    <source>
        <dbReference type="SAM" id="MobiDB-lite"/>
    </source>
</evidence>
<proteinExistence type="predicted"/>
<sequence length="90" mass="9424">MGASGRSQTCADAALTRTPPTPQGHNNTGVRACARTRTPSEWAGRLSPNRNVPAMTNVGRPSGSNVVLMREGTTVCCSGVTIGRVVRMAR</sequence>